<dbReference type="AlphaFoldDB" id="A0AAV5KRI3"/>
<sequence length="101" mass="11923">MNRLIPKKQTNAKNRSAVYRYRCRPPPFTLLPSHSKITKPSLLVAKISPKACWKSPLFSPSVYRCYFCRNHRKHKLEISEIFLPFVGCYREEIQEVFCGFE</sequence>
<evidence type="ECO:0000313" key="1">
    <source>
        <dbReference type="EMBL" id="GKV27082.1"/>
    </source>
</evidence>
<dbReference type="EMBL" id="BPVZ01000074">
    <property type="protein sequence ID" value="GKV27082.1"/>
    <property type="molecule type" value="Genomic_DNA"/>
</dbReference>
<protein>
    <submittedName>
        <fullName evidence="1">Uncharacterized protein</fullName>
    </submittedName>
</protein>
<proteinExistence type="predicted"/>
<organism evidence="1 2">
    <name type="scientific">Rubroshorea leprosula</name>
    <dbReference type="NCBI Taxonomy" id="152421"/>
    <lineage>
        <taxon>Eukaryota</taxon>
        <taxon>Viridiplantae</taxon>
        <taxon>Streptophyta</taxon>
        <taxon>Embryophyta</taxon>
        <taxon>Tracheophyta</taxon>
        <taxon>Spermatophyta</taxon>
        <taxon>Magnoliopsida</taxon>
        <taxon>eudicotyledons</taxon>
        <taxon>Gunneridae</taxon>
        <taxon>Pentapetalae</taxon>
        <taxon>rosids</taxon>
        <taxon>malvids</taxon>
        <taxon>Malvales</taxon>
        <taxon>Dipterocarpaceae</taxon>
        <taxon>Rubroshorea</taxon>
    </lineage>
</organism>
<evidence type="ECO:0000313" key="2">
    <source>
        <dbReference type="Proteomes" id="UP001054252"/>
    </source>
</evidence>
<gene>
    <name evidence="1" type="ORF">SLEP1_g36292</name>
</gene>
<keyword evidence="2" id="KW-1185">Reference proteome</keyword>
<name>A0AAV5KRI3_9ROSI</name>
<accession>A0AAV5KRI3</accession>
<comment type="caution">
    <text evidence="1">The sequence shown here is derived from an EMBL/GenBank/DDBJ whole genome shotgun (WGS) entry which is preliminary data.</text>
</comment>
<dbReference type="Proteomes" id="UP001054252">
    <property type="component" value="Unassembled WGS sequence"/>
</dbReference>
<reference evidence="1 2" key="1">
    <citation type="journal article" date="2021" name="Commun. Biol.">
        <title>The genome of Shorea leprosula (Dipterocarpaceae) highlights the ecological relevance of drought in aseasonal tropical rainforests.</title>
        <authorList>
            <person name="Ng K.K.S."/>
            <person name="Kobayashi M.J."/>
            <person name="Fawcett J.A."/>
            <person name="Hatakeyama M."/>
            <person name="Paape T."/>
            <person name="Ng C.H."/>
            <person name="Ang C.C."/>
            <person name="Tnah L.H."/>
            <person name="Lee C.T."/>
            <person name="Nishiyama T."/>
            <person name="Sese J."/>
            <person name="O'Brien M.J."/>
            <person name="Copetti D."/>
            <person name="Mohd Noor M.I."/>
            <person name="Ong R.C."/>
            <person name="Putra M."/>
            <person name="Sireger I.Z."/>
            <person name="Indrioko S."/>
            <person name="Kosugi Y."/>
            <person name="Izuno A."/>
            <person name="Isagi Y."/>
            <person name="Lee S.L."/>
            <person name="Shimizu K.K."/>
        </authorList>
    </citation>
    <scope>NUCLEOTIDE SEQUENCE [LARGE SCALE GENOMIC DNA]</scope>
    <source>
        <strain evidence="1">214</strain>
    </source>
</reference>